<dbReference type="RefSeq" id="WP_265220372.1">
    <property type="nucleotide sequence ID" value="NZ_JAPEUL010000011.1"/>
</dbReference>
<protein>
    <recommendedName>
        <fullName evidence="3">Glycosyl transferase family 2</fullName>
    </recommendedName>
</protein>
<name>A0ABT3KKG5_9GAMM</name>
<dbReference type="EMBL" id="JAPEUL010000011">
    <property type="protein sequence ID" value="MCW4631033.1"/>
    <property type="molecule type" value="Genomic_DNA"/>
</dbReference>
<evidence type="ECO:0000313" key="2">
    <source>
        <dbReference type="Proteomes" id="UP001431181"/>
    </source>
</evidence>
<evidence type="ECO:0000313" key="1">
    <source>
        <dbReference type="EMBL" id="MCW4631033.1"/>
    </source>
</evidence>
<gene>
    <name evidence="1" type="ORF">ONZ52_19740</name>
</gene>
<evidence type="ECO:0008006" key="3">
    <source>
        <dbReference type="Google" id="ProtNLM"/>
    </source>
</evidence>
<keyword evidence="2" id="KW-1185">Reference proteome</keyword>
<comment type="caution">
    <text evidence="1">The sequence shown here is derived from an EMBL/GenBank/DDBJ whole genome shotgun (WGS) entry which is preliminary data.</text>
</comment>
<dbReference type="Proteomes" id="UP001431181">
    <property type="component" value="Unassembled WGS sequence"/>
</dbReference>
<sequence length="256" mass="30354">MIEVVSLVNFDNKKRVQYLEKSFASFHKFNPIDVRHIVFDSSKDITEQKVFYDKHNIELYHLPNCSYIDRLKHINDVVKNDYFIFLPDDFVWIFDYPIEKAIEAARHSNVMQIKLSCRGMQWFSEKNPEPMSWYDDNKLISGELLVKEGKCYVSKRWWYRNFHEQFSLAATITNGKFLNETIRAIPSGINSPGAVEKKAYIKLLFKPYYTGYYDMLIPAFHFCDSDVEGKAKEYTTKDMLIENNYEIYNSLFNDRG</sequence>
<reference evidence="1" key="1">
    <citation type="submission" date="2022-11" db="EMBL/GenBank/DDBJ databases">
        <title>Marinomonas sp. nov., isolated from marine algae.</title>
        <authorList>
            <person name="Choi D.G."/>
            <person name="Kim J.M."/>
            <person name="Lee J.K."/>
            <person name="Baek J.H."/>
            <person name="Jeon C.O."/>
        </authorList>
    </citation>
    <scope>NUCLEOTIDE SEQUENCE</scope>
    <source>
        <strain evidence="1">KJ51-3</strain>
    </source>
</reference>
<organism evidence="1 2">
    <name type="scientific">Marinomonas rhodophyticola</name>
    <dbReference type="NCBI Taxonomy" id="2992803"/>
    <lineage>
        <taxon>Bacteria</taxon>
        <taxon>Pseudomonadati</taxon>
        <taxon>Pseudomonadota</taxon>
        <taxon>Gammaproteobacteria</taxon>
        <taxon>Oceanospirillales</taxon>
        <taxon>Oceanospirillaceae</taxon>
        <taxon>Marinomonas</taxon>
    </lineage>
</organism>
<accession>A0ABT3KKG5</accession>
<proteinExistence type="predicted"/>